<reference evidence="2 3" key="1">
    <citation type="journal article" date="2016" name="Nat. Commun.">
        <title>Ectomycorrhizal ecology is imprinted in the genome of the dominant symbiotic fungus Cenococcum geophilum.</title>
        <authorList>
            <consortium name="DOE Joint Genome Institute"/>
            <person name="Peter M."/>
            <person name="Kohler A."/>
            <person name="Ohm R.A."/>
            <person name="Kuo A."/>
            <person name="Krutzmann J."/>
            <person name="Morin E."/>
            <person name="Arend M."/>
            <person name="Barry K.W."/>
            <person name="Binder M."/>
            <person name="Choi C."/>
            <person name="Clum A."/>
            <person name="Copeland A."/>
            <person name="Grisel N."/>
            <person name="Haridas S."/>
            <person name="Kipfer T."/>
            <person name="LaButti K."/>
            <person name="Lindquist E."/>
            <person name="Lipzen A."/>
            <person name="Maire R."/>
            <person name="Meier B."/>
            <person name="Mihaltcheva S."/>
            <person name="Molinier V."/>
            <person name="Murat C."/>
            <person name="Poggeler S."/>
            <person name="Quandt C.A."/>
            <person name="Sperisen C."/>
            <person name="Tritt A."/>
            <person name="Tisserant E."/>
            <person name="Crous P.W."/>
            <person name="Henrissat B."/>
            <person name="Nehls U."/>
            <person name="Egli S."/>
            <person name="Spatafora J.W."/>
            <person name="Grigoriev I.V."/>
            <person name="Martin F.M."/>
        </authorList>
    </citation>
    <scope>NUCLEOTIDE SEQUENCE [LARGE SCALE GENOMIC DNA]</scope>
    <source>
        <strain evidence="2 3">CBS 459.81</strain>
    </source>
</reference>
<organism evidence="2 3">
    <name type="scientific">Lepidopterella palustris CBS 459.81</name>
    <dbReference type="NCBI Taxonomy" id="1314670"/>
    <lineage>
        <taxon>Eukaryota</taxon>
        <taxon>Fungi</taxon>
        <taxon>Dikarya</taxon>
        <taxon>Ascomycota</taxon>
        <taxon>Pezizomycotina</taxon>
        <taxon>Dothideomycetes</taxon>
        <taxon>Pleosporomycetidae</taxon>
        <taxon>Mytilinidiales</taxon>
        <taxon>Argynnaceae</taxon>
        <taxon>Lepidopterella</taxon>
    </lineage>
</organism>
<sequence length="68" mass="7136">TATESAVGESVRQKFPGAEVIYGSAASGAGYNRETPPSEGGGVDPKTGRLYKARYFEGEGGPEDKQRI</sequence>
<evidence type="ECO:0000256" key="1">
    <source>
        <dbReference type="SAM" id="MobiDB-lite"/>
    </source>
</evidence>
<feature type="region of interest" description="Disordered" evidence="1">
    <location>
        <begin position="25"/>
        <end position="48"/>
    </location>
</feature>
<gene>
    <name evidence="2" type="ORF">K432DRAFT_290900</name>
</gene>
<accession>A0A8E2JI44</accession>
<keyword evidence="3" id="KW-1185">Reference proteome</keyword>
<dbReference type="OrthoDB" id="3359339at2759"/>
<name>A0A8E2JI44_9PEZI</name>
<feature type="non-terminal residue" evidence="2">
    <location>
        <position position="1"/>
    </location>
</feature>
<evidence type="ECO:0000313" key="2">
    <source>
        <dbReference type="EMBL" id="OCK83495.1"/>
    </source>
</evidence>
<dbReference type="EMBL" id="KV744859">
    <property type="protein sequence ID" value="OCK83495.1"/>
    <property type="molecule type" value="Genomic_DNA"/>
</dbReference>
<dbReference type="AlphaFoldDB" id="A0A8E2JI44"/>
<proteinExistence type="predicted"/>
<protein>
    <submittedName>
        <fullName evidence="2">Uncharacterized protein</fullName>
    </submittedName>
</protein>
<evidence type="ECO:0000313" key="3">
    <source>
        <dbReference type="Proteomes" id="UP000250266"/>
    </source>
</evidence>
<dbReference type="Proteomes" id="UP000250266">
    <property type="component" value="Unassembled WGS sequence"/>
</dbReference>